<evidence type="ECO:0000313" key="2">
    <source>
        <dbReference type="Proteomes" id="UP000836387"/>
    </source>
</evidence>
<evidence type="ECO:0000313" key="1">
    <source>
        <dbReference type="EMBL" id="CAG9939669.1"/>
    </source>
</evidence>
<sequence length="96" mass="10351">MSVNVIDFTPLHDGVARGALKIVNLMDDALNNCGPNYRRKGVDGKLQNAMPSTNVNNTEQSNGDAEKPSNAQAYPNSCHSSKTSKHVVRSAQLWGP</sequence>
<reference evidence="1" key="1">
    <citation type="submission" date="2020-04" db="EMBL/GenBank/DDBJ databases">
        <authorList>
            <person name="Broberg M."/>
        </authorList>
    </citation>
    <scope>NUCLEOTIDE SEQUENCE</scope>
</reference>
<reference evidence="1" key="2">
    <citation type="submission" date="2021-10" db="EMBL/GenBank/DDBJ databases">
        <authorList>
            <person name="Piombo E."/>
        </authorList>
    </citation>
    <scope>NUCLEOTIDE SEQUENCE</scope>
</reference>
<organism evidence="1 2">
    <name type="scientific">Clonostachys rosea f. rosea IK726</name>
    <dbReference type="NCBI Taxonomy" id="1349383"/>
    <lineage>
        <taxon>Eukaryota</taxon>
        <taxon>Fungi</taxon>
        <taxon>Dikarya</taxon>
        <taxon>Ascomycota</taxon>
        <taxon>Pezizomycotina</taxon>
        <taxon>Sordariomycetes</taxon>
        <taxon>Hypocreomycetidae</taxon>
        <taxon>Hypocreales</taxon>
        <taxon>Bionectriaceae</taxon>
        <taxon>Clonostachys</taxon>
    </lineage>
</organism>
<gene>
    <name evidence="1" type="ORF">CRV2_00009994</name>
</gene>
<comment type="caution">
    <text evidence="1">The sequence shown here is derived from an EMBL/GenBank/DDBJ whole genome shotgun (WGS) entry which is preliminary data.</text>
</comment>
<accession>A0ACA9TFG3</accession>
<protein>
    <submittedName>
        <fullName evidence="1">Uncharacterized protein</fullName>
    </submittedName>
</protein>
<proteinExistence type="predicted"/>
<keyword evidence="2" id="KW-1185">Reference proteome</keyword>
<dbReference type="EMBL" id="CADEHS020000004">
    <property type="protein sequence ID" value="CAG9939669.1"/>
    <property type="molecule type" value="Genomic_DNA"/>
</dbReference>
<name>A0ACA9TFG3_BIOOC</name>
<dbReference type="Proteomes" id="UP000836387">
    <property type="component" value="Unassembled WGS sequence"/>
</dbReference>